<dbReference type="Proteomes" id="UP000697127">
    <property type="component" value="Unassembled WGS sequence"/>
</dbReference>
<evidence type="ECO:0000313" key="2">
    <source>
        <dbReference type="Proteomes" id="UP000697127"/>
    </source>
</evidence>
<proteinExistence type="predicted"/>
<dbReference type="OrthoDB" id="3997099at2759"/>
<name>A0A9P6WI52_9ASCO</name>
<keyword evidence="2" id="KW-1185">Reference proteome</keyword>
<accession>A0A9P6WI52</accession>
<gene>
    <name evidence="1" type="ORF">C6P40_002083</name>
</gene>
<dbReference type="AlphaFoldDB" id="A0A9P6WI52"/>
<comment type="caution">
    <text evidence="1">The sequence shown here is derived from an EMBL/GenBank/DDBJ whole genome shotgun (WGS) entry which is preliminary data.</text>
</comment>
<dbReference type="EMBL" id="PUHW01000235">
    <property type="protein sequence ID" value="KAG0687624.1"/>
    <property type="molecule type" value="Genomic_DNA"/>
</dbReference>
<organism evidence="1 2">
    <name type="scientific">Pichia californica</name>
    <dbReference type="NCBI Taxonomy" id="460514"/>
    <lineage>
        <taxon>Eukaryota</taxon>
        <taxon>Fungi</taxon>
        <taxon>Dikarya</taxon>
        <taxon>Ascomycota</taxon>
        <taxon>Saccharomycotina</taxon>
        <taxon>Pichiomycetes</taxon>
        <taxon>Pichiales</taxon>
        <taxon>Pichiaceae</taxon>
        <taxon>Pichia</taxon>
    </lineage>
</organism>
<protein>
    <submittedName>
        <fullName evidence="1">Uncharacterized protein</fullName>
    </submittedName>
</protein>
<sequence>MFFNNLIVDSFDDDNKLKDLISRLNPIKSEDKLYTESITKEPTKISEPFNNSEIIQTSETIQTSEPVQSSEPVISKKIRKNPNYKDLTDNEILEFRQTKDIELPESTKYLLTNMNVHLKWIFDIKHYPSIKGKLDKRYMRTIFPSLVAYEKQKYYLNKLDNKLKNPPTHKLKRISGTGHWIYLINTPWNRDLKTENFKFLGECRRKYDDLIIKIQECENYRIKNEFMFLEEGKWENLINNSNNSTKEWTQIFDEADAFYQNEKRKLEFQIREFCKRQGIIYEKIKPVFDEMHNHSKFNLNVMKLDLKNLQNGPFTDIVDGGLGSVFKKYGFHDPVETKYLKKNMSSTKRK</sequence>
<evidence type="ECO:0000313" key="1">
    <source>
        <dbReference type="EMBL" id="KAG0687624.1"/>
    </source>
</evidence>
<reference evidence="1" key="1">
    <citation type="submission" date="2020-11" db="EMBL/GenBank/DDBJ databases">
        <title>Kefir isolates.</title>
        <authorList>
            <person name="Marcisauskas S."/>
            <person name="Kim Y."/>
            <person name="Blasche S."/>
        </authorList>
    </citation>
    <scope>NUCLEOTIDE SEQUENCE</scope>
    <source>
        <strain evidence="1">Olga-1</strain>
    </source>
</reference>